<name>A0A5B7TZ51_9FLAO</name>
<keyword evidence="1" id="KW-0732">Signal</keyword>
<feature type="signal peptide" evidence="1">
    <location>
        <begin position="1"/>
        <end position="18"/>
    </location>
</feature>
<dbReference type="OrthoDB" id="1492679at2"/>
<accession>A0A5B7TZ51</accession>
<dbReference type="RefSeq" id="WP_138951742.1">
    <property type="nucleotide sequence ID" value="NZ_CP040749.1"/>
</dbReference>
<dbReference type="Proteomes" id="UP000306229">
    <property type="component" value="Chromosome"/>
</dbReference>
<evidence type="ECO:0000313" key="3">
    <source>
        <dbReference type="Proteomes" id="UP000306229"/>
    </source>
</evidence>
<dbReference type="EMBL" id="CP040749">
    <property type="protein sequence ID" value="QCX40601.1"/>
    <property type="molecule type" value="Genomic_DNA"/>
</dbReference>
<evidence type="ECO:0000313" key="2">
    <source>
        <dbReference type="EMBL" id="QCX40601.1"/>
    </source>
</evidence>
<protein>
    <submittedName>
        <fullName evidence="2">Uncharacterized protein</fullName>
    </submittedName>
</protein>
<gene>
    <name evidence="2" type="ORF">FF125_19955</name>
</gene>
<feature type="chain" id="PRO_5022792532" evidence="1">
    <location>
        <begin position="19"/>
        <end position="269"/>
    </location>
</feature>
<sequence>MKIIFFIISLTTVSFLQAQEQEPTVYSEIFDNYSPRNYYRVKNGQPNNLTINDTIILNKSETWIEKNIYTFESPNKILVKKFRNDSLAKDEIYKLDSIGRLINYEGNIKYSKGEWYITRLNFTYESNKKIIEKINRFGKIHMRYEVEYDSLKNPIILRDIIVGPDYTKLESVKYDYKHGIFTHMDFNYDGNLSKEEEGYINLDYVIDRNKFGDITRMYWMTSNKQDNIIYDIEYVYDQFNNWIKMVKILNTGNTKKVYSKTYRKINYNN</sequence>
<evidence type="ECO:0000256" key="1">
    <source>
        <dbReference type="SAM" id="SignalP"/>
    </source>
</evidence>
<proteinExistence type="predicted"/>
<reference evidence="2 3" key="1">
    <citation type="submission" date="2019-05" db="EMBL/GenBank/DDBJ databases">
        <title>Algicella ahnfeltiae gen. nov., sp. nov., a novel marine bacterium of the family Flavobacteriaceae isolated from a red alga.</title>
        <authorList>
            <person name="Nedashkovskaya O.I."/>
            <person name="Kukhlevskiy A.D."/>
            <person name="Kim S.-G."/>
            <person name="Zhukova N.V."/>
            <person name="Mikhailov V.V."/>
        </authorList>
    </citation>
    <scope>NUCLEOTIDE SEQUENCE [LARGE SCALE GENOMIC DNA]</scope>
    <source>
        <strain evidence="2 3">10Alg115</strain>
    </source>
</reference>
<organism evidence="2 3">
    <name type="scientific">Aureibaculum algae</name>
    <dbReference type="NCBI Taxonomy" id="2584122"/>
    <lineage>
        <taxon>Bacteria</taxon>
        <taxon>Pseudomonadati</taxon>
        <taxon>Bacteroidota</taxon>
        <taxon>Flavobacteriia</taxon>
        <taxon>Flavobacteriales</taxon>
        <taxon>Flavobacteriaceae</taxon>
        <taxon>Aureibaculum</taxon>
    </lineage>
</organism>
<keyword evidence="3" id="KW-1185">Reference proteome</keyword>
<dbReference type="AlphaFoldDB" id="A0A5B7TZ51"/>
<dbReference type="KEGG" id="fbe:FF125_19955"/>